<dbReference type="EMBL" id="WVHT01000009">
    <property type="protein sequence ID" value="MXV52691.1"/>
    <property type="molecule type" value="Genomic_DNA"/>
</dbReference>
<comment type="caution">
    <text evidence="1">The sequence shown here is derived from an EMBL/GenBank/DDBJ whole genome shotgun (WGS) entry which is preliminary data.</text>
</comment>
<proteinExistence type="predicted"/>
<keyword evidence="2" id="KW-1185">Reference proteome</keyword>
<organism evidence="1 2">
    <name type="scientific">Hufsiella arboris</name>
    <dbReference type="NCBI Taxonomy" id="2695275"/>
    <lineage>
        <taxon>Bacteria</taxon>
        <taxon>Pseudomonadati</taxon>
        <taxon>Bacteroidota</taxon>
        <taxon>Sphingobacteriia</taxon>
        <taxon>Sphingobacteriales</taxon>
        <taxon>Sphingobacteriaceae</taxon>
        <taxon>Hufsiella</taxon>
    </lineage>
</organism>
<gene>
    <name evidence="1" type="ORF">GS399_17090</name>
</gene>
<dbReference type="Proteomes" id="UP000466586">
    <property type="component" value="Unassembled WGS sequence"/>
</dbReference>
<accession>A0A7K1YEA0</accession>
<reference evidence="1 2" key="1">
    <citation type="submission" date="2019-11" db="EMBL/GenBank/DDBJ databases">
        <title>Pedobacter sp. HMF7647 Genome sequencing and assembly.</title>
        <authorList>
            <person name="Kang H."/>
            <person name="Kim H."/>
            <person name="Joh K."/>
        </authorList>
    </citation>
    <scope>NUCLEOTIDE SEQUENCE [LARGE SCALE GENOMIC DNA]</scope>
    <source>
        <strain evidence="1 2">HMF7647</strain>
    </source>
</reference>
<evidence type="ECO:0008006" key="3">
    <source>
        <dbReference type="Google" id="ProtNLM"/>
    </source>
</evidence>
<evidence type="ECO:0000313" key="1">
    <source>
        <dbReference type="EMBL" id="MXV52691.1"/>
    </source>
</evidence>
<sequence>MEKLCLDCSMPVKGRSDKKFCDDQCRTSYNNRLKQEDHRLIKVVNQILKKNRSIMEQLNPEGKSKAGKEKMINMGFDFNYFTSIYETQKGSRYFFCYEYGYLLLENNAVLLVKKEENTIV</sequence>
<dbReference type="RefSeq" id="WP_160845868.1">
    <property type="nucleotide sequence ID" value="NZ_WVHT01000009.1"/>
</dbReference>
<protein>
    <recommendedName>
        <fullName evidence="3">DUF2116 family Zn-ribbon domain-containing protein</fullName>
    </recommendedName>
</protein>
<name>A0A7K1YEA0_9SPHI</name>
<dbReference type="AlphaFoldDB" id="A0A7K1YEA0"/>
<evidence type="ECO:0000313" key="2">
    <source>
        <dbReference type="Proteomes" id="UP000466586"/>
    </source>
</evidence>